<gene>
    <name evidence="1" type="ORF">IWQ57_000189</name>
</gene>
<dbReference type="EMBL" id="JANBUJ010000002">
    <property type="protein sequence ID" value="KAJ2775779.1"/>
    <property type="molecule type" value="Genomic_DNA"/>
</dbReference>
<accession>A0ACC1K9C2</accession>
<proteinExistence type="predicted"/>
<evidence type="ECO:0000313" key="1">
    <source>
        <dbReference type="EMBL" id="KAJ2775779.1"/>
    </source>
</evidence>
<evidence type="ECO:0000313" key="2">
    <source>
        <dbReference type="Proteomes" id="UP001140234"/>
    </source>
</evidence>
<comment type="caution">
    <text evidence="1">The sequence shown here is derived from an EMBL/GenBank/DDBJ whole genome shotgun (WGS) entry which is preliminary data.</text>
</comment>
<protein>
    <submittedName>
        <fullName evidence="1">Uncharacterized protein</fullName>
    </submittedName>
</protein>
<reference evidence="1" key="1">
    <citation type="submission" date="2022-07" db="EMBL/GenBank/DDBJ databases">
        <title>Phylogenomic reconstructions and comparative analyses of Kickxellomycotina fungi.</title>
        <authorList>
            <person name="Reynolds N.K."/>
            <person name="Stajich J.E."/>
            <person name="Barry K."/>
            <person name="Grigoriev I.V."/>
            <person name="Crous P."/>
            <person name="Smith M.E."/>
        </authorList>
    </citation>
    <scope>NUCLEOTIDE SEQUENCE</scope>
    <source>
        <strain evidence="1">CBS 109366</strain>
    </source>
</reference>
<keyword evidence="2" id="KW-1185">Reference proteome</keyword>
<name>A0ACC1K9C2_9FUNG</name>
<sequence length="418" mass="44600">MAAAEGMGIAPELTATCTIGADAASDKRDRAVRTLSPPASLRLAAGETLVTAPSADGRQEAVALPVQSCPPLPAGRSLAVDGTLSLSIRPAGWTRATLGASIRRLGAGTGGHVDLHRAPGTQKMIAVKTLQVKGEPVVGPLSRRALEELGISMNARHRNIVHTHEVVVEPDRRCYVVMEACATDLLALLLRPAHVESAVLGGYFAQLVRGVHYLHSIGIAHRDLKLDNVCVTADGVVKIIDFGCATLFRRRAPPAPPQRRAARHRAAPYTAARQPVPPPAGQYVETLSTGVCGSDPYMAPELFAGGNYSAPKADVWALGIILFAMRHQQFPWGAAQEARDARFREYARAPGAFLDTWPADDAGWAPVPVGFLNMTQRRCAGPASPRRLLRHALDPSPAARTDVAAILRDPWFASLGRE</sequence>
<organism evidence="1 2">
    <name type="scientific">Coemansia nantahalensis</name>
    <dbReference type="NCBI Taxonomy" id="2789366"/>
    <lineage>
        <taxon>Eukaryota</taxon>
        <taxon>Fungi</taxon>
        <taxon>Fungi incertae sedis</taxon>
        <taxon>Zoopagomycota</taxon>
        <taxon>Kickxellomycotina</taxon>
        <taxon>Kickxellomycetes</taxon>
        <taxon>Kickxellales</taxon>
        <taxon>Kickxellaceae</taxon>
        <taxon>Coemansia</taxon>
    </lineage>
</organism>
<dbReference type="Proteomes" id="UP001140234">
    <property type="component" value="Unassembled WGS sequence"/>
</dbReference>